<keyword evidence="1" id="KW-0732">Signal</keyword>
<gene>
    <name evidence="2" type="ORF">FM21_00905</name>
</gene>
<feature type="signal peptide" evidence="1">
    <location>
        <begin position="1"/>
        <end position="23"/>
    </location>
</feature>
<proteinExistence type="predicted"/>
<sequence length="147" mass="15741">MRNRFTRTVSALAGPALAGPALAGSGLAVVNAAPAAARMEDCPKGYFCGWTGKDADGSMWKTNESVADLGERADDIHSYTNRTASVACLYGKRNHHEPSFLRPEAYALYGDITSIIRSIKFVQDEHECNMPDYPGWAASPTSASPAT</sequence>
<evidence type="ECO:0000313" key="3">
    <source>
        <dbReference type="Proteomes" id="UP000029095"/>
    </source>
</evidence>
<keyword evidence="3" id="KW-1185">Reference proteome</keyword>
<dbReference type="EMBL" id="JNFQ01000001">
    <property type="protein sequence ID" value="KFG74758.1"/>
    <property type="molecule type" value="Genomic_DNA"/>
</dbReference>
<dbReference type="Pfam" id="PF03995">
    <property type="entry name" value="Inhibitor_I36"/>
    <property type="match status" value="1"/>
</dbReference>
<dbReference type="RefSeq" id="WP_063835769.1">
    <property type="nucleotide sequence ID" value="NZ_KN039946.1"/>
</dbReference>
<feature type="chain" id="PRO_5038683191" description="Peptidase inhibitor family I36" evidence="1">
    <location>
        <begin position="24"/>
        <end position="147"/>
    </location>
</feature>
<evidence type="ECO:0000313" key="2">
    <source>
        <dbReference type="EMBL" id="KFG74758.1"/>
    </source>
</evidence>
<protein>
    <recommendedName>
        <fullName evidence="4">Peptidase inhibitor family I36</fullName>
    </recommendedName>
</protein>
<reference evidence="2 3" key="1">
    <citation type="submission" date="2014-05" db="EMBL/GenBank/DDBJ databases">
        <title>Complete genome sequence of the Streptomyces mutabilis TRM45540.</title>
        <authorList>
            <person name="Luo X."/>
            <person name="Zhang L."/>
        </authorList>
    </citation>
    <scope>NUCLEOTIDE SEQUENCE [LARGE SCALE GENOMIC DNA]</scope>
    <source>
        <strain evidence="2 3">TRM45540</strain>
    </source>
</reference>
<dbReference type="HOGENOM" id="CLU_1767001_0_0_11"/>
<dbReference type="Proteomes" id="UP000029095">
    <property type="component" value="Unassembled WGS sequence"/>
</dbReference>
<evidence type="ECO:0000256" key="1">
    <source>
        <dbReference type="SAM" id="SignalP"/>
    </source>
</evidence>
<dbReference type="STRING" id="1915400.FM21_00905"/>
<accession>A0A086N0U0</accession>
<organism evidence="2 3">
    <name type="scientific">Streptomyces mutabilis</name>
    <dbReference type="NCBI Taxonomy" id="67332"/>
    <lineage>
        <taxon>Bacteria</taxon>
        <taxon>Bacillati</taxon>
        <taxon>Actinomycetota</taxon>
        <taxon>Actinomycetes</taxon>
        <taxon>Kitasatosporales</taxon>
        <taxon>Streptomycetaceae</taxon>
        <taxon>Streptomyces</taxon>
    </lineage>
</organism>
<name>A0A086N0U0_9ACTN</name>
<comment type="caution">
    <text evidence="2">The sequence shown here is derived from an EMBL/GenBank/DDBJ whole genome shotgun (WGS) entry which is preliminary data.</text>
</comment>
<dbReference type="AlphaFoldDB" id="A0A086N0U0"/>
<evidence type="ECO:0008006" key="4">
    <source>
        <dbReference type="Google" id="ProtNLM"/>
    </source>
</evidence>